<protein>
    <submittedName>
        <fullName evidence="2">PucR family transcriptional regulator</fullName>
    </submittedName>
</protein>
<proteinExistence type="predicted"/>
<dbReference type="InterPro" id="IPR042070">
    <property type="entry name" value="PucR_C-HTH_sf"/>
</dbReference>
<dbReference type="Proteomes" id="UP001595844">
    <property type="component" value="Unassembled WGS sequence"/>
</dbReference>
<evidence type="ECO:0000259" key="1">
    <source>
        <dbReference type="Pfam" id="PF13556"/>
    </source>
</evidence>
<dbReference type="EMBL" id="JBHSDL010000002">
    <property type="protein sequence ID" value="MFC4372816.1"/>
    <property type="molecule type" value="Genomic_DNA"/>
</dbReference>
<feature type="domain" description="PucR C-terminal helix-turn-helix" evidence="1">
    <location>
        <begin position="481"/>
        <end position="539"/>
    </location>
</feature>
<evidence type="ECO:0000313" key="2">
    <source>
        <dbReference type="EMBL" id="MFC4372816.1"/>
    </source>
</evidence>
<sequence>MPEDGTTLGELLAALDHTVVTLIDAPAGEQVPLRSATVAEPADLPEHLETHGALPQVYLLVGIDAAATVTWVRRLGAREPAHRPQVLLTKAADDDAPALRAATHAAGLALVHVHRQARWDQVFAVVRRMLTRSPGQRAAAGTPGLLAPDTDLFGLAQVVARETGGMVSVEDPYSHVLAYSASDAAADQLRIRSILGREGPADYLRILREWGVFDRVRRSDEVVDIPEHPELDIRRRLVVGIRRGTGAQARILGTIWLQQGDEPLRTDAARVLRGASAVAARIIARGLDAPSTEALLVRRLFGAHGEGVDVPSVAAALNLPVAGPAAVIGFASVEPATAPVAATASGLIRLHASAFRDDSVTEVIGDRVYVLLPSYHSEHGVGSWVRELVAQLEHARGLMLRAAVAAPVAGLGAVASARAEVDRVLDSPAAAAAGSRVATLAEARTAVLLTEIVELIRHRRELHDPRLAALDEYDREHGAPLRASVRAYLRAHGEVSAAAAELRVHPNTLRYRLRRVEHLLGIALSDPDDRLLLEIQLAAVPTGHRSPR</sequence>
<dbReference type="Pfam" id="PF13556">
    <property type="entry name" value="HTH_30"/>
    <property type="match status" value="1"/>
</dbReference>
<comment type="caution">
    <text evidence="2">The sequence shown here is derived from an EMBL/GenBank/DDBJ whole genome shotgun (WGS) entry which is preliminary data.</text>
</comment>
<name>A0ABV8VAA4_9NOCA</name>
<keyword evidence="3" id="KW-1185">Reference proteome</keyword>
<dbReference type="PANTHER" id="PTHR33744">
    <property type="entry name" value="CARBOHYDRATE DIACID REGULATOR"/>
    <property type="match status" value="1"/>
</dbReference>
<dbReference type="InterPro" id="IPR051448">
    <property type="entry name" value="CdaR-like_regulators"/>
</dbReference>
<gene>
    <name evidence="2" type="ORF">ACFO5K_01780</name>
</gene>
<organism evidence="2 3">
    <name type="scientific">Nocardia halotolerans</name>
    <dbReference type="NCBI Taxonomy" id="1755878"/>
    <lineage>
        <taxon>Bacteria</taxon>
        <taxon>Bacillati</taxon>
        <taxon>Actinomycetota</taxon>
        <taxon>Actinomycetes</taxon>
        <taxon>Mycobacteriales</taxon>
        <taxon>Nocardiaceae</taxon>
        <taxon>Nocardia</taxon>
    </lineage>
</organism>
<evidence type="ECO:0000313" key="3">
    <source>
        <dbReference type="Proteomes" id="UP001595844"/>
    </source>
</evidence>
<dbReference type="PANTHER" id="PTHR33744:SF17">
    <property type="entry name" value="CONSERVED PROTEIN"/>
    <property type="match status" value="1"/>
</dbReference>
<reference evidence="3" key="1">
    <citation type="journal article" date="2019" name="Int. J. Syst. Evol. Microbiol.">
        <title>The Global Catalogue of Microorganisms (GCM) 10K type strain sequencing project: providing services to taxonomists for standard genome sequencing and annotation.</title>
        <authorList>
            <consortium name="The Broad Institute Genomics Platform"/>
            <consortium name="The Broad Institute Genome Sequencing Center for Infectious Disease"/>
            <person name="Wu L."/>
            <person name="Ma J."/>
        </authorList>
    </citation>
    <scope>NUCLEOTIDE SEQUENCE [LARGE SCALE GENOMIC DNA]</scope>
    <source>
        <strain evidence="3">IBRC-M 10490</strain>
    </source>
</reference>
<accession>A0ABV8VAA4</accession>
<dbReference type="InterPro" id="IPR025736">
    <property type="entry name" value="PucR_C-HTH_dom"/>
</dbReference>
<dbReference type="Gene3D" id="1.10.10.2840">
    <property type="entry name" value="PucR C-terminal helix-turn-helix domain"/>
    <property type="match status" value="1"/>
</dbReference>
<dbReference type="RefSeq" id="WP_378555337.1">
    <property type="nucleotide sequence ID" value="NZ_JBHSDL010000002.1"/>
</dbReference>